<dbReference type="InterPro" id="IPR007278">
    <property type="entry name" value="DUF397"/>
</dbReference>
<reference evidence="2" key="1">
    <citation type="submission" date="2023-01" db="EMBL/GenBank/DDBJ databases">
        <title>Draft genome sequence of Nocardiopsis sp. LSu2-4 isolated from halophytes.</title>
        <authorList>
            <person name="Duangmal K."/>
            <person name="Chantavorakit T."/>
        </authorList>
    </citation>
    <scope>NUCLEOTIDE SEQUENCE</scope>
    <source>
        <strain evidence="2">LSu2-4</strain>
    </source>
</reference>
<evidence type="ECO:0000313" key="2">
    <source>
        <dbReference type="EMBL" id="MDA2803622.1"/>
    </source>
</evidence>
<accession>A0ABT4THR1</accession>
<keyword evidence="3" id="KW-1185">Reference proteome</keyword>
<evidence type="ECO:0000313" key="3">
    <source>
        <dbReference type="Proteomes" id="UP001165685"/>
    </source>
</evidence>
<dbReference type="Proteomes" id="UP001165685">
    <property type="component" value="Unassembled WGS sequence"/>
</dbReference>
<name>A0ABT4THR1_9ACTN</name>
<proteinExistence type="predicted"/>
<dbReference type="EMBL" id="JAQFWP010000004">
    <property type="protein sequence ID" value="MDA2803622.1"/>
    <property type="molecule type" value="Genomic_DNA"/>
</dbReference>
<protein>
    <submittedName>
        <fullName evidence="2">DUF397 domain-containing protein</fullName>
    </submittedName>
</protein>
<evidence type="ECO:0000259" key="1">
    <source>
        <dbReference type="Pfam" id="PF04149"/>
    </source>
</evidence>
<dbReference type="Pfam" id="PF04149">
    <property type="entry name" value="DUF397"/>
    <property type="match status" value="1"/>
</dbReference>
<comment type="caution">
    <text evidence="2">The sequence shown here is derived from an EMBL/GenBank/DDBJ whole genome shotgun (WGS) entry which is preliminary data.</text>
</comment>
<organism evidence="2 3">
    <name type="scientific">Nocardiopsis suaedae</name>
    <dbReference type="NCBI Taxonomy" id="3018444"/>
    <lineage>
        <taxon>Bacteria</taxon>
        <taxon>Bacillati</taxon>
        <taxon>Actinomycetota</taxon>
        <taxon>Actinomycetes</taxon>
        <taxon>Streptosporangiales</taxon>
        <taxon>Nocardiopsidaceae</taxon>
        <taxon>Nocardiopsis</taxon>
    </lineage>
</organism>
<gene>
    <name evidence="2" type="ORF">O4U47_03795</name>
</gene>
<sequence length="64" mass="7366">MNKPSDFTLAFRKSSYSDRDNCVEVANDHSATAVRDSQHPERGHLLFSSAEWHAFLHQAKHDRL</sequence>
<dbReference type="RefSeq" id="WP_270676112.1">
    <property type="nucleotide sequence ID" value="NZ_JAQFWP010000004.1"/>
</dbReference>
<feature type="domain" description="DUF397" evidence="1">
    <location>
        <begin position="10"/>
        <end position="60"/>
    </location>
</feature>